<evidence type="ECO:0000313" key="3">
    <source>
        <dbReference type="EMBL" id="BDU72016.1"/>
    </source>
</evidence>
<organism evidence="3 4">
    <name type="scientific">Mesoterricola silvestris</name>
    <dbReference type="NCBI Taxonomy" id="2927979"/>
    <lineage>
        <taxon>Bacteria</taxon>
        <taxon>Pseudomonadati</taxon>
        <taxon>Acidobacteriota</taxon>
        <taxon>Holophagae</taxon>
        <taxon>Holophagales</taxon>
        <taxon>Holophagaceae</taxon>
        <taxon>Mesoterricola</taxon>
    </lineage>
</organism>
<dbReference type="Proteomes" id="UP001238179">
    <property type="component" value="Chromosome"/>
</dbReference>
<feature type="region of interest" description="Disordered" evidence="1">
    <location>
        <begin position="201"/>
        <end position="220"/>
    </location>
</feature>
<dbReference type="Gene3D" id="3.40.50.10610">
    <property type="entry name" value="ABC-type transport auxiliary lipoprotein component"/>
    <property type="match status" value="1"/>
</dbReference>
<proteinExistence type="predicted"/>
<dbReference type="KEGG" id="msil:METEAL_11900"/>
<evidence type="ECO:0000256" key="1">
    <source>
        <dbReference type="SAM" id="MobiDB-lite"/>
    </source>
</evidence>
<keyword evidence="2" id="KW-0732">Signal</keyword>
<accession>A0AA48GUH6</accession>
<feature type="signal peptide" evidence="2">
    <location>
        <begin position="1"/>
        <end position="22"/>
    </location>
</feature>
<dbReference type="PROSITE" id="PS51257">
    <property type="entry name" value="PROKAR_LIPOPROTEIN"/>
    <property type="match status" value="1"/>
</dbReference>
<dbReference type="InterPro" id="IPR008517">
    <property type="entry name" value="GNA1162-like"/>
</dbReference>
<keyword evidence="4" id="KW-1185">Reference proteome</keyword>
<keyword evidence="3" id="KW-0449">Lipoprotein</keyword>
<feature type="chain" id="PRO_5041370822" evidence="2">
    <location>
        <begin position="23"/>
        <end position="220"/>
    </location>
</feature>
<dbReference type="AlphaFoldDB" id="A0AA48GUH6"/>
<dbReference type="Pfam" id="PF05643">
    <property type="entry name" value="GNA1162-like"/>
    <property type="match status" value="1"/>
</dbReference>
<dbReference type="EMBL" id="AP027080">
    <property type="protein sequence ID" value="BDU72016.1"/>
    <property type="molecule type" value="Genomic_DNA"/>
</dbReference>
<evidence type="ECO:0000313" key="4">
    <source>
        <dbReference type="Proteomes" id="UP001238179"/>
    </source>
</evidence>
<gene>
    <name evidence="3" type="ORF">METEAL_11900</name>
</gene>
<dbReference type="RefSeq" id="WP_316414918.1">
    <property type="nucleotide sequence ID" value="NZ_AP027080.1"/>
</dbReference>
<protein>
    <submittedName>
        <fullName evidence="3">Lipoprotein</fullName>
    </submittedName>
</protein>
<sequence>MNRLALLPPLLALLAGCVPPGAAPGRDYAKLRGEDPASILVVPVVNRSVDVAASGLFLSTLTVPLADRGYYVFPVYLVKGLMEEDGLGDAGLVHQADPRRLGQLFGADAILYATINRWDAKYAVLSTSVEVDFDYVLKSGRTGEELWKAHQAYTYVPSSQSTGNAVADLIGMAVAASIVKAAPDFMPLARSANHKAFHLQHQGLPAGPHSPQHGLDKGEF</sequence>
<name>A0AA48GUH6_9BACT</name>
<reference evidence="4" key="1">
    <citation type="journal article" date="2023" name="Int. J. Syst. Evol. Microbiol.">
        <title>Mesoterricola silvestris gen. nov., sp. nov., Mesoterricola sediminis sp. nov., Geothrix oryzae sp. nov., Geothrix edaphica sp. nov., Geothrix rubra sp. nov., and Geothrix limicola sp. nov., six novel members of Acidobacteriota isolated from soils.</title>
        <authorList>
            <person name="Itoh H."/>
            <person name="Sugisawa Y."/>
            <person name="Mise K."/>
            <person name="Xu Z."/>
            <person name="Kuniyasu M."/>
            <person name="Ushijima N."/>
            <person name="Kawano K."/>
            <person name="Kobayashi E."/>
            <person name="Shiratori Y."/>
            <person name="Masuda Y."/>
            <person name="Senoo K."/>
        </authorList>
    </citation>
    <scope>NUCLEOTIDE SEQUENCE [LARGE SCALE GENOMIC DNA]</scope>
    <source>
        <strain evidence="4">W79</strain>
    </source>
</reference>
<evidence type="ECO:0000256" key="2">
    <source>
        <dbReference type="SAM" id="SignalP"/>
    </source>
</evidence>